<evidence type="ECO:0000313" key="3">
    <source>
        <dbReference type="EMBL" id="OOC07722.1"/>
    </source>
</evidence>
<evidence type="ECO:0000313" key="4">
    <source>
        <dbReference type="Proteomes" id="UP000014137"/>
    </source>
</evidence>
<proteinExistence type="predicted"/>
<reference evidence="3 5" key="2">
    <citation type="submission" date="2017-02" db="EMBL/GenBank/DDBJ databases">
        <title>Amycolatopsis azurea DSM 43854 draft genome.</title>
        <authorList>
            <person name="Mayilraj S."/>
        </authorList>
    </citation>
    <scope>NUCLEOTIDE SEQUENCE [LARGE SCALE GENOMIC DNA]</scope>
    <source>
        <strain evidence="3 5">DSM 43854</strain>
    </source>
</reference>
<sequence>MSDFFKELAKTLAQRWVGLLAVPGALFVVGALLGARLGHAHALDLSMASQVFTTTATSVAGRAGTVQVVVLVVALLASAGVGLLVQAMAGVTRRLWLGQWPGGILTARRVRKWERRLGHRQELEAAEPAVARSASAQHEIDRASARMNAVAMARPGRPTWMGDRIHAVEAIAAGRYGLDLPFAWPRLWLTMPETARAEISAANGAFAAAVTVASWAWPTLLLGVFWWPAIVVAVVIGTTGWVRGRAAITDLTALAESALDLYGCALATAAGVETQRPAGPLEVDEGARVSAIFRKGR</sequence>
<keyword evidence="1" id="KW-1133">Transmembrane helix</keyword>
<dbReference type="AlphaFoldDB" id="M2NRJ8"/>
<keyword evidence="5" id="KW-1185">Reference proteome</keyword>
<feature type="transmembrane region" description="Helical" evidence="1">
    <location>
        <begin position="199"/>
        <end position="218"/>
    </location>
</feature>
<gene>
    <name evidence="3" type="ORF">B0293_06205</name>
    <name evidence="2" type="ORF">C791_5506</name>
</gene>
<dbReference type="OrthoDB" id="529448at2"/>
<dbReference type="PATRIC" id="fig|1238180.3.peg.5422"/>
<evidence type="ECO:0008006" key="6">
    <source>
        <dbReference type="Google" id="ProtNLM"/>
    </source>
</evidence>
<feature type="transmembrane region" description="Helical" evidence="1">
    <location>
        <begin position="224"/>
        <end position="242"/>
    </location>
</feature>
<dbReference type="EMBL" id="MUXN01000003">
    <property type="protein sequence ID" value="OOC07722.1"/>
    <property type="molecule type" value="Genomic_DNA"/>
</dbReference>
<protein>
    <recommendedName>
        <fullName evidence="6">Vegetative cell wall protein gp1</fullName>
    </recommendedName>
</protein>
<keyword evidence="1" id="KW-0472">Membrane</keyword>
<evidence type="ECO:0000313" key="5">
    <source>
        <dbReference type="Proteomes" id="UP000188551"/>
    </source>
</evidence>
<dbReference type="RefSeq" id="WP_005162148.1">
    <property type="nucleotide sequence ID" value="NZ_ANMG01000053.1"/>
</dbReference>
<feature type="transmembrane region" description="Helical" evidence="1">
    <location>
        <begin position="64"/>
        <end position="85"/>
    </location>
</feature>
<comment type="caution">
    <text evidence="2">The sequence shown here is derived from an EMBL/GenBank/DDBJ whole genome shotgun (WGS) entry which is preliminary data.</text>
</comment>
<evidence type="ECO:0000313" key="2">
    <source>
        <dbReference type="EMBL" id="EMD24924.1"/>
    </source>
</evidence>
<keyword evidence="1" id="KW-0812">Transmembrane</keyword>
<dbReference type="EMBL" id="ANMG01000053">
    <property type="protein sequence ID" value="EMD24924.1"/>
    <property type="molecule type" value="Genomic_DNA"/>
</dbReference>
<accession>M2NRJ8</accession>
<name>M2NRJ8_9PSEU</name>
<organism evidence="2 4">
    <name type="scientific">Amycolatopsis azurea DSM 43854</name>
    <dbReference type="NCBI Taxonomy" id="1238180"/>
    <lineage>
        <taxon>Bacteria</taxon>
        <taxon>Bacillati</taxon>
        <taxon>Actinomycetota</taxon>
        <taxon>Actinomycetes</taxon>
        <taxon>Pseudonocardiales</taxon>
        <taxon>Pseudonocardiaceae</taxon>
        <taxon>Amycolatopsis</taxon>
    </lineage>
</organism>
<reference evidence="2 4" key="1">
    <citation type="submission" date="2012-10" db="EMBL/GenBank/DDBJ databases">
        <title>Genome assembly of Amycolatopsis azurea DSM 43854.</title>
        <authorList>
            <person name="Khatri I."/>
            <person name="Kaur I."/>
            <person name="Subramanian S."/>
            <person name="Mayilraj S."/>
        </authorList>
    </citation>
    <scope>NUCLEOTIDE SEQUENCE [LARGE SCALE GENOMIC DNA]</scope>
    <source>
        <strain evidence="2 4">DSM 43854</strain>
    </source>
</reference>
<dbReference type="Proteomes" id="UP000188551">
    <property type="component" value="Unassembled WGS sequence"/>
</dbReference>
<evidence type="ECO:0000256" key="1">
    <source>
        <dbReference type="SAM" id="Phobius"/>
    </source>
</evidence>
<dbReference type="Proteomes" id="UP000014137">
    <property type="component" value="Unassembled WGS sequence"/>
</dbReference>